<accession>A0A2B7XDI6</accession>
<organism evidence="1 2">
    <name type="scientific">Blastomyces parvus</name>
    <dbReference type="NCBI Taxonomy" id="2060905"/>
    <lineage>
        <taxon>Eukaryota</taxon>
        <taxon>Fungi</taxon>
        <taxon>Dikarya</taxon>
        <taxon>Ascomycota</taxon>
        <taxon>Pezizomycotina</taxon>
        <taxon>Eurotiomycetes</taxon>
        <taxon>Eurotiomycetidae</taxon>
        <taxon>Onygenales</taxon>
        <taxon>Ajellomycetaceae</taxon>
        <taxon>Blastomyces</taxon>
    </lineage>
</organism>
<dbReference type="AlphaFoldDB" id="A0A2B7XDI6"/>
<name>A0A2B7XDI6_9EURO</name>
<reference evidence="1 2" key="1">
    <citation type="submission" date="2017-10" db="EMBL/GenBank/DDBJ databases">
        <title>Comparative genomics in systemic dimorphic fungi from Ajellomycetaceae.</title>
        <authorList>
            <person name="Munoz J.F."/>
            <person name="Mcewen J.G."/>
            <person name="Clay O.K."/>
            <person name="Cuomo C.A."/>
        </authorList>
    </citation>
    <scope>NUCLEOTIDE SEQUENCE [LARGE SCALE GENOMIC DNA]</scope>
    <source>
        <strain evidence="1 2">UAMH130</strain>
    </source>
</reference>
<gene>
    <name evidence="1" type="ORF">GX51_02018</name>
</gene>
<evidence type="ECO:0000313" key="2">
    <source>
        <dbReference type="Proteomes" id="UP000224080"/>
    </source>
</evidence>
<evidence type="ECO:0000313" key="1">
    <source>
        <dbReference type="EMBL" id="PGH06979.1"/>
    </source>
</evidence>
<dbReference type="EMBL" id="PDNC01000017">
    <property type="protein sequence ID" value="PGH06979.1"/>
    <property type="molecule type" value="Genomic_DNA"/>
</dbReference>
<keyword evidence="2" id="KW-1185">Reference proteome</keyword>
<dbReference type="Proteomes" id="UP000224080">
    <property type="component" value="Unassembled WGS sequence"/>
</dbReference>
<protein>
    <submittedName>
        <fullName evidence="1">Uncharacterized protein</fullName>
    </submittedName>
</protein>
<proteinExistence type="predicted"/>
<sequence length="161" mass="17697">MLSAQAVFAAGGSTDWDQSLKRMHLSVATGFPIGRARSEDLPSLYAHYSLKTVVEFALLVFVDDPEQTLIKLNRVIEKDDDRQATRFAGLGRSVPRMASVNRAPMQAFGALHDVDGMQVQSLDTDGGSPVVFELSGLRNNHSSKILLTREVEVPRPECRIS</sequence>
<comment type="caution">
    <text evidence="1">The sequence shown here is derived from an EMBL/GenBank/DDBJ whole genome shotgun (WGS) entry which is preliminary data.</text>
</comment>